<dbReference type="SUPFAM" id="SSF158911">
    <property type="entry name" value="NEAT domain-like"/>
    <property type="match status" value="1"/>
</dbReference>
<protein>
    <recommendedName>
        <fullName evidence="10">NEAT domain-containing protein</fullName>
    </recommendedName>
</protein>
<dbReference type="GO" id="GO:0015886">
    <property type="term" value="P:heme transport"/>
    <property type="evidence" value="ECO:0007669"/>
    <property type="project" value="InterPro"/>
</dbReference>
<keyword evidence="6" id="KW-0572">Peptidoglycan-anchor</keyword>
<dbReference type="InterPro" id="IPR019909">
    <property type="entry name" value="Haem_uptake_protein_IsdC"/>
</dbReference>
<dbReference type="InterPro" id="IPR037250">
    <property type="entry name" value="NEAT_dom_sf"/>
</dbReference>
<keyword evidence="8" id="KW-0472">Membrane</keyword>
<comment type="subcellular location">
    <subcellularLocation>
        <location evidence="1">Secreted</location>
        <location evidence="1">Cell wall</location>
        <topology evidence="1">Peptidoglycan-anchor</topology>
    </subcellularLocation>
</comment>
<evidence type="ECO:0000256" key="8">
    <source>
        <dbReference type="SAM" id="Phobius"/>
    </source>
</evidence>
<feature type="region of interest" description="Disordered" evidence="7">
    <location>
        <begin position="157"/>
        <end position="192"/>
    </location>
</feature>
<dbReference type="Pfam" id="PF05031">
    <property type="entry name" value="NEAT"/>
    <property type="match status" value="1"/>
</dbReference>
<dbReference type="Gene3D" id="2.60.40.1850">
    <property type="match status" value="1"/>
</dbReference>
<evidence type="ECO:0000313" key="11">
    <source>
        <dbReference type="EMBL" id="KOO37988.1"/>
    </source>
</evidence>
<dbReference type="PANTHER" id="PTHR37824:SF1">
    <property type="entry name" value="IRON-REGULATED SURFACE DETERMINANT PROTEIN C"/>
    <property type="match status" value="1"/>
</dbReference>
<dbReference type="GeneID" id="87598819"/>
<evidence type="ECO:0000256" key="6">
    <source>
        <dbReference type="ARBA" id="ARBA00023088"/>
    </source>
</evidence>
<proteinExistence type="predicted"/>
<feature type="chain" id="PRO_5044367145" description="NEAT domain-containing protein" evidence="9">
    <location>
        <begin position="33"/>
        <end position="221"/>
    </location>
</feature>
<dbReference type="RefSeq" id="WP_083445464.1">
    <property type="nucleotide sequence ID" value="NZ_CP040441.1"/>
</dbReference>
<feature type="compositionally biased region" description="Basic and acidic residues" evidence="7">
    <location>
        <begin position="175"/>
        <end position="188"/>
    </location>
</feature>
<dbReference type="GO" id="GO:0009274">
    <property type="term" value="C:peptidoglycan-based cell wall"/>
    <property type="evidence" value="ECO:0007669"/>
    <property type="project" value="InterPro"/>
</dbReference>
<dbReference type="PANTHER" id="PTHR37824">
    <property type="entry name" value="IRON-REGULATED SURFACE DETERMINANT PROTEIN C"/>
    <property type="match status" value="1"/>
</dbReference>
<dbReference type="PATRIC" id="fig|136160.3.peg.903"/>
<gene>
    <name evidence="11" type="ORF">AMD02_03305</name>
</gene>
<dbReference type="PROSITE" id="PS50978">
    <property type="entry name" value="NEAT"/>
    <property type="match status" value="1"/>
</dbReference>
<comment type="caution">
    <text evidence="11">The sequence shown here is derived from an EMBL/GenBank/DDBJ whole genome shotgun (WGS) entry which is preliminary data.</text>
</comment>
<evidence type="ECO:0000259" key="10">
    <source>
        <dbReference type="PROSITE" id="PS50978"/>
    </source>
</evidence>
<evidence type="ECO:0000256" key="3">
    <source>
        <dbReference type="ARBA" id="ARBA00022525"/>
    </source>
</evidence>
<evidence type="ECO:0000256" key="2">
    <source>
        <dbReference type="ARBA" id="ARBA00022512"/>
    </source>
</evidence>
<keyword evidence="8" id="KW-0812">Transmembrane</keyword>
<dbReference type="InterPro" id="IPR050436">
    <property type="entry name" value="IsdA"/>
</dbReference>
<feature type="domain" description="NEAT" evidence="10">
    <location>
        <begin position="35"/>
        <end position="156"/>
    </location>
</feature>
<evidence type="ECO:0000256" key="9">
    <source>
        <dbReference type="SAM" id="SignalP"/>
    </source>
</evidence>
<feature type="signal peptide" evidence="9">
    <location>
        <begin position="1"/>
        <end position="32"/>
    </location>
</feature>
<dbReference type="InterPro" id="IPR006635">
    <property type="entry name" value="NEAT_dom"/>
</dbReference>
<name>A0A0M0KHW4_ALKHA</name>
<evidence type="ECO:0000256" key="4">
    <source>
        <dbReference type="ARBA" id="ARBA00022729"/>
    </source>
</evidence>
<dbReference type="EMBL" id="LILD01000001">
    <property type="protein sequence ID" value="KOO37988.1"/>
    <property type="molecule type" value="Genomic_DNA"/>
</dbReference>
<dbReference type="AlphaFoldDB" id="A0A0M0KHW4"/>
<keyword evidence="5" id="KW-0408">Iron</keyword>
<sequence>MKGILSRFQWFLSVFLVTSFISWTLLSSGAHAQNLADGTYTIQYTVLHADNDSASMANDYWEKPARLTVNGGNMTMQMTINHSSWVTEFKVPSNGGFRDVTVVSTDEAADKRVVEFPISDLSTPLESKIHVTVEDIDYDHDYTIRLSFDTSSIQEVNVASTNDEKQEENGTSTKDSNKNDTTDTKKTDNPQTGDTDIVLWGAVLVVALSALIFTRFKWQSQ</sequence>
<evidence type="ECO:0000256" key="5">
    <source>
        <dbReference type="ARBA" id="ARBA00023004"/>
    </source>
</evidence>
<keyword evidence="3" id="KW-0964">Secreted</keyword>
<feature type="transmembrane region" description="Helical" evidence="8">
    <location>
        <begin position="197"/>
        <end position="216"/>
    </location>
</feature>
<dbReference type="NCBIfam" id="TIGR03656">
    <property type="entry name" value="IsdC"/>
    <property type="match status" value="1"/>
</dbReference>
<evidence type="ECO:0000256" key="1">
    <source>
        <dbReference type="ARBA" id="ARBA00004168"/>
    </source>
</evidence>
<dbReference type="CDD" id="cd06920">
    <property type="entry name" value="NEAT"/>
    <property type="match status" value="1"/>
</dbReference>
<evidence type="ECO:0000256" key="7">
    <source>
        <dbReference type="SAM" id="MobiDB-lite"/>
    </source>
</evidence>
<organism evidence="11">
    <name type="scientific">Halalkalibacterium halodurans</name>
    <name type="common">Bacillus halodurans</name>
    <dbReference type="NCBI Taxonomy" id="86665"/>
    <lineage>
        <taxon>Bacteria</taxon>
        <taxon>Bacillati</taxon>
        <taxon>Bacillota</taxon>
        <taxon>Bacilli</taxon>
        <taxon>Bacillales</taxon>
        <taxon>Bacillaceae</taxon>
        <taxon>Halalkalibacterium (ex Joshi et al. 2022)</taxon>
    </lineage>
</organism>
<keyword evidence="8" id="KW-1133">Transmembrane helix</keyword>
<keyword evidence="2" id="KW-0134">Cell wall</keyword>
<dbReference type="GO" id="GO:0030492">
    <property type="term" value="F:hemoglobin binding"/>
    <property type="evidence" value="ECO:0007669"/>
    <property type="project" value="InterPro"/>
</dbReference>
<reference evidence="11" key="1">
    <citation type="submission" date="2015-08" db="EMBL/GenBank/DDBJ databases">
        <title>Complete DNA Sequence of Pseudomonas syringae pv. actinidiae, the Causal Agent of Kiwifruit Canker Disease.</title>
        <authorList>
            <person name="Rikkerink E.H.A."/>
            <person name="Fineran P.C."/>
        </authorList>
    </citation>
    <scope>NUCLEOTIDE SEQUENCE</scope>
    <source>
        <strain evidence="11">DSM 13666</strain>
    </source>
</reference>
<dbReference type="SMART" id="SM00725">
    <property type="entry name" value="NEAT"/>
    <property type="match status" value="1"/>
</dbReference>
<accession>A0A0M0KHW4</accession>
<keyword evidence="4 9" id="KW-0732">Signal</keyword>